<evidence type="ECO:0000256" key="3">
    <source>
        <dbReference type="RuleBase" id="RU003322"/>
    </source>
</evidence>
<dbReference type="Gene3D" id="3.90.640.10">
    <property type="entry name" value="Actin, Chain A, domain 4"/>
    <property type="match status" value="1"/>
</dbReference>
<proteinExistence type="inferred from homology"/>
<evidence type="ECO:0000256" key="1">
    <source>
        <dbReference type="ARBA" id="ARBA00022741"/>
    </source>
</evidence>
<protein>
    <submittedName>
        <fullName evidence="5">ATP dependent heat shock protein</fullName>
    </submittedName>
</protein>
<dbReference type="Gene3D" id="3.30.420.40">
    <property type="match status" value="2"/>
</dbReference>
<dbReference type="EMBL" id="JBBJCI010000248">
    <property type="protein sequence ID" value="KAK7237614.1"/>
    <property type="molecule type" value="Genomic_DNA"/>
</dbReference>
<keyword evidence="1 3" id="KW-0547">Nucleotide-binding</keyword>
<feature type="region of interest" description="Disordered" evidence="4">
    <location>
        <begin position="480"/>
        <end position="525"/>
    </location>
</feature>
<sequence>MPAPLTYVAGVQIGRCESRVCVVRREASGELTTVQFVQSDTGARSTPCVIALSATGEYVIGEAAETQMAKNADATVPSVLATLPRAADGAALAEAAAARCAAAGCSVAVSDVAGDVEIVLTPPPNEDEDEPPAKPGKLRGEDGAAKVLGRLKSLVDDFLGVEGNEPLCCVVAVPSTILGDAVAMASLKRAAKAAKLECLSWVSEGAAVAAAAADKIPKLDGVDGVAVLEVGGRGAACAAFLREPSSGVLSPVVAEAADDALGGHAMAEALYGHCVTFLKRRQKIDVAEGGKKAQRKLRVACVRAAKVLGTGAAEATVEADALVDGADARVRMTRARFDDLAGPIYAKAGALGATAAAAFAASATKPAKILPLLCGGACRAAAIQKAFVGAFEGFELVEDPGLLGSQVEVDELAVHGAATQAALLAFGAQPLIDEAATKVAKGAKKYASARADFCLATAALPVLGGGLRVAARQGRALRPAAPARAFAAPRSRSRPRARPCRRRTRRPSSSRATAPRPSSSPSTATPLAVLDCSKLAGASKVELAATLDEKANLKLVATVDGDENPSPSTSPRPPRRRGKK</sequence>
<keyword evidence="2 3" id="KW-0067">ATP-binding</keyword>
<evidence type="ECO:0000256" key="4">
    <source>
        <dbReference type="SAM" id="MobiDB-lite"/>
    </source>
</evidence>
<evidence type="ECO:0000256" key="2">
    <source>
        <dbReference type="ARBA" id="ARBA00022840"/>
    </source>
</evidence>
<dbReference type="SUPFAM" id="SSF53067">
    <property type="entry name" value="Actin-like ATPase domain"/>
    <property type="match status" value="2"/>
</dbReference>
<dbReference type="InterPro" id="IPR043129">
    <property type="entry name" value="ATPase_NBD"/>
</dbReference>
<keyword evidence="6" id="KW-1185">Reference proteome</keyword>
<evidence type="ECO:0000313" key="5">
    <source>
        <dbReference type="EMBL" id="KAK7237614.1"/>
    </source>
</evidence>
<gene>
    <name evidence="5" type="ORF">SO694_00098032</name>
</gene>
<feature type="compositionally biased region" description="Low complexity" evidence="4">
    <location>
        <begin position="509"/>
        <end position="525"/>
    </location>
</feature>
<feature type="compositionally biased region" description="Basic residues" evidence="4">
    <location>
        <begin position="491"/>
        <end position="508"/>
    </location>
</feature>
<dbReference type="Pfam" id="PF00012">
    <property type="entry name" value="HSP70"/>
    <property type="match status" value="1"/>
</dbReference>
<dbReference type="InterPro" id="IPR013126">
    <property type="entry name" value="Hsp_70_fam"/>
</dbReference>
<organism evidence="5 6">
    <name type="scientific">Aureococcus anophagefferens</name>
    <name type="common">Harmful bloom alga</name>
    <dbReference type="NCBI Taxonomy" id="44056"/>
    <lineage>
        <taxon>Eukaryota</taxon>
        <taxon>Sar</taxon>
        <taxon>Stramenopiles</taxon>
        <taxon>Ochrophyta</taxon>
        <taxon>Pelagophyceae</taxon>
        <taxon>Pelagomonadales</taxon>
        <taxon>Pelagomonadaceae</taxon>
        <taxon>Aureococcus</taxon>
    </lineage>
</organism>
<accession>A0ABR1FSN6</accession>
<feature type="region of interest" description="Disordered" evidence="4">
    <location>
        <begin position="556"/>
        <end position="580"/>
    </location>
</feature>
<feature type="region of interest" description="Disordered" evidence="4">
    <location>
        <begin position="120"/>
        <end position="140"/>
    </location>
</feature>
<name>A0ABR1FSN6_AURAN</name>
<comment type="similarity">
    <text evidence="3">Belongs to the heat shock protein 70 family.</text>
</comment>
<comment type="caution">
    <text evidence="5">The sequence shown here is derived from an EMBL/GenBank/DDBJ whole genome shotgun (WGS) entry which is preliminary data.</text>
</comment>
<feature type="compositionally biased region" description="Low complexity" evidence="4">
    <location>
        <begin position="480"/>
        <end position="490"/>
    </location>
</feature>
<evidence type="ECO:0000313" key="6">
    <source>
        <dbReference type="Proteomes" id="UP001363151"/>
    </source>
</evidence>
<dbReference type="Proteomes" id="UP001363151">
    <property type="component" value="Unassembled WGS sequence"/>
</dbReference>
<keyword evidence="5" id="KW-0346">Stress response</keyword>
<reference evidence="5 6" key="1">
    <citation type="submission" date="2024-03" db="EMBL/GenBank/DDBJ databases">
        <title>Aureococcus anophagefferens CCMP1851 and Kratosvirus quantuckense: Draft genome of a second virus-susceptible host strain in the model system.</title>
        <authorList>
            <person name="Chase E."/>
            <person name="Truchon A.R."/>
            <person name="Schepens W."/>
            <person name="Wilhelm S.W."/>
        </authorList>
    </citation>
    <scope>NUCLEOTIDE SEQUENCE [LARGE SCALE GENOMIC DNA]</scope>
    <source>
        <strain evidence="5 6">CCMP1851</strain>
    </source>
</reference>
<dbReference type="PANTHER" id="PTHR19375">
    <property type="entry name" value="HEAT SHOCK PROTEIN 70KDA"/>
    <property type="match status" value="1"/>
</dbReference>